<dbReference type="Pfam" id="PF04263">
    <property type="entry name" value="TPK_catalytic"/>
    <property type="match status" value="1"/>
</dbReference>
<sequence>MKKHVAIVAGGDPFHLPQLSNYPLIDTWIGCDYGAYLLVEAGLPVDIAIGDFDSVTPAQLAVIKKEAASVQAFPVEKDKSDLELAIDVVQTLNVASLTLFGVTGGRLDHELSNIFLMERLKKAGLPITIIDEHHQIDLFLPGVHVIKDDKVFQNYSFLALSDTVEGVTLENAYYPLTDATITRGDSLTLSNKKVKDDLILTFRQGVLLVIRTDLT</sequence>
<gene>
    <name evidence="7" type="ORF">DES38_102152</name>
</gene>
<dbReference type="SUPFAM" id="SSF63862">
    <property type="entry name" value="Thiamin pyrophosphokinase, substrate-binding domain"/>
    <property type="match status" value="1"/>
</dbReference>
<dbReference type="GO" id="GO:0004788">
    <property type="term" value="F:thiamine diphosphokinase activity"/>
    <property type="evidence" value="ECO:0007669"/>
    <property type="project" value="UniProtKB-UniRule"/>
</dbReference>
<dbReference type="EC" id="2.7.6.2" evidence="5"/>
<evidence type="ECO:0000256" key="1">
    <source>
        <dbReference type="ARBA" id="ARBA00022679"/>
    </source>
</evidence>
<keyword evidence="2" id="KW-0547">Nucleotide-binding</keyword>
<name>A0A2V3WGP9_9BACI</name>
<dbReference type="OrthoDB" id="9804377at2"/>
<dbReference type="Gene3D" id="3.40.50.10240">
    <property type="entry name" value="Thiamin pyrophosphokinase, catalytic domain"/>
    <property type="match status" value="1"/>
</dbReference>
<dbReference type="GO" id="GO:0009229">
    <property type="term" value="P:thiamine diphosphate biosynthetic process"/>
    <property type="evidence" value="ECO:0007669"/>
    <property type="project" value="InterPro"/>
</dbReference>
<dbReference type="PANTHER" id="PTHR41299:SF1">
    <property type="entry name" value="THIAMINE PYROPHOSPHOKINASE"/>
    <property type="match status" value="1"/>
</dbReference>
<dbReference type="SUPFAM" id="SSF63999">
    <property type="entry name" value="Thiamin pyrophosphokinase, catalytic domain"/>
    <property type="match status" value="1"/>
</dbReference>
<keyword evidence="4" id="KW-0067">ATP-binding</keyword>
<comment type="caution">
    <text evidence="7">The sequence shown here is derived from an EMBL/GenBank/DDBJ whole genome shotgun (WGS) entry which is preliminary data.</text>
</comment>
<keyword evidence="3 7" id="KW-0418">Kinase</keyword>
<dbReference type="GO" id="GO:0016301">
    <property type="term" value="F:kinase activity"/>
    <property type="evidence" value="ECO:0007669"/>
    <property type="project" value="UniProtKB-KW"/>
</dbReference>
<dbReference type="PANTHER" id="PTHR41299">
    <property type="entry name" value="THIAMINE PYROPHOSPHOKINASE"/>
    <property type="match status" value="1"/>
</dbReference>
<dbReference type="InterPro" id="IPR007373">
    <property type="entry name" value="Thiamin_PyroPKinase_B1-bd"/>
</dbReference>
<dbReference type="GO" id="GO:0005524">
    <property type="term" value="F:ATP binding"/>
    <property type="evidence" value="ECO:0007669"/>
    <property type="project" value="UniProtKB-KW"/>
</dbReference>
<evidence type="ECO:0000256" key="5">
    <source>
        <dbReference type="NCBIfam" id="TIGR01378"/>
    </source>
</evidence>
<dbReference type="InterPro" id="IPR007371">
    <property type="entry name" value="TPK_catalytic"/>
</dbReference>
<dbReference type="Proteomes" id="UP000247922">
    <property type="component" value="Unassembled WGS sequence"/>
</dbReference>
<evidence type="ECO:0000256" key="2">
    <source>
        <dbReference type="ARBA" id="ARBA00022741"/>
    </source>
</evidence>
<dbReference type="InterPro" id="IPR036371">
    <property type="entry name" value="TPK_B1-bd_sf"/>
</dbReference>
<protein>
    <recommendedName>
        <fullName evidence="5">Thiamine diphosphokinase</fullName>
        <ecNumber evidence="5">2.7.6.2</ecNumber>
    </recommendedName>
</protein>
<dbReference type="GO" id="GO:0030975">
    <property type="term" value="F:thiamine binding"/>
    <property type="evidence" value="ECO:0007669"/>
    <property type="project" value="InterPro"/>
</dbReference>
<dbReference type="CDD" id="cd07995">
    <property type="entry name" value="TPK"/>
    <property type="match status" value="1"/>
</dbReference>
<evidence type="ECO:0000313" key="8">
    <source>
        <dbReference type="Proteomes" id="UP000247922"/>
    </source>
</evidence>
<feature type="domain" description="Thiamin pyrophosphokinase thiamin-binding" evidence="6">
    <location>
        <begin position="142"/>
        <end position="208"/>
    </location>
</feature>
<reference evidence="7 8" key="1">
    <citation type="submission" date="2018-05" db="EMBL/GenBank/DDBJ databases">
        <title>Genomic Encyclopedia of Type Strains, Phase IV (KMG-IV): sequencing the most valuable type-strain genomes for metagenomic binning, comparative biology and taxonomic classification.</title>
        <authorList>
            <person name="Goeker M."/>
        </authorList>
    </citation>
    <scope>NUCLEOTIDE SEQUENCE [LARGE SCALE GENOMIC DNA]</scope>
    <source>
        <strain evidence="7 8">DSM 22440</strain>
    </source>
</reference>
<proteinExistence type="predicted"/>
<dbReference type="InterPro" id="IPR053149">
    <property type="entry name" value="TPK"/>
</dbReference>
<dbReference type="GO" id="GO:0006772">
    <property type="term" value="P:thiamine metabolic process"/>
    <property type="evidence" value="ECO:0007669"/>
    <property type="project" value="UniProtKB-UniRule"/>
</dbReference>
<dbReference type="InterPro" id="IPR036759">
    <property type="entry name" value="TPK_catalytic_sf"/>
</dbReference>
<evidence type="ECO:0000256" key="3">
    <source>
        <dbReference type="ARBA" id="ARBA00022777"/>
    </source>
</evidence>
<accession>A0A2V3WGP9</accession>
<keyword evidence="8" id="KW-1185">Reference proteome</keyword>
<dbReference type="InterPro" id="IPR006282">
    <property type="entry name" value="Thi_PPkinase"/>
</dbReference>
<evidence type="ECO:0000313" key="7">
    <source>
        <dbReference type="EMBL" id="PXW92571.1"/>
    </source>
</evidence>
<dbReference type="AlphaFoldDB" id="A0A2V3WGP9"/>
<evidence type="ECO:0000259" key="6">
    <source>
        <dbReference type="SMART" id="SM00983"/>
    </source>
</evidence>
<keyword evidence="1" id="KW-0808">Transferase</keyword>
<dbReference type="Pfam" id="PF04265">
    <property type="entry name" value="TPK_B1_binding"/>
    <property type="match status" value="1"/>
</dbReference>
<dbReference type="NCBIfam" id="TIGR01378">
    <property type="entry name" value="thi_PPkinase"/>
    <property type="match status" value="1"/>
</dbReference>
<organism evidence="7 8">
    <name type="scientific">Streptohalobacillus salinus</name>
    <dbReference type="NCBI Taxonomy" id="621096"/>
    <lineage>
        <taxon>Bacteria</taxon>
        <taxon>Bacillati</taxon>
        <taxon>Bacillota</taxon>
        <taxon>Bacilli</taxon>
        <taxon>Bacillales</taxon>
        <taxon>Bacillaceae</taxon>
        <taxon>Streptohalobacillus</taxon>
    </lineage>
</organism>
<evidence type="ECO:0000256" key="4">
    <source>
        <dbReference type="ARBA" id="ARBA00022840"/>
    </source>
</evidence>
<dbReference type="EMBL" id="QJJR01000002">
    <property type="protein sequence ID" value="PXW92571.1"/>
    <property type="molecule type" value="Genomic_DNA"/>
</dbReference>
<dbReference type="SMART" id="SM00983">
    <property type="entry name" value="TPK_B1_binding"/>
    <property type="match status" value="1"/>
</dbReference>